<name>A0A2P2NWJ2_RHIMU</name>
<accession>A0A2P2NWJ2</accession>
<organism evidence="1">
    <name type="scientific">Rhizophora mucronata</name>
    <name type="common">Asiatic mangrove</name>
    <dbReference type="NCBI Taxonomy" id="61149"/>
    <lineage>
        <taxon>Eukaryota</taxon>
        <taxon>Viridiplantae</taxon>
        <taxon>Streptophyta</taxon>
        <taxon>Embryophyta</taxon>
        <taxon>Tracheophyta</taxon>
        <taxon>Spermatophyta</taxon>
        <taxon>Magnoliopsida</taxon>
        <taxon>eudicotyledons</taxon>
        <taxon>Gunneridae</taxon>
        <taxon>Pentapetalae</taxon>
        <taxon>rosids</taxon>
        <taxon>fabids</taxon>
        <taxon>Malpighiales</taxon>
        <taxon>Rhizophoraceae</taxon>
        <taxon>Rhizophora</taxon>
    </lineage>
</organism>
<sequence>MGDQHFLYLSSHEMSCQQLLQLVISIFGSTNIKENGQ</sequence>
<proteinExistence type="predicted"/>
<evidence type="ECO:0000313" key="1">
    <source>
        <dbReference type="EMBL" id="MBX46896.1"/>
    </source>
</evidence>
<dbReference type="AlphaFoldDB" id="A0A2P2NWJ2"/>
<protein>
    <submittedName>
        <fullName evidence="1">Uncharacterized protein</fullName>
    </submittedName>
</protein>
<reference evidence="1" key="1">
    <citation type="submission" date="2018-02" db="EMBL/GenBank/DDBJ databases">
        <title>Rhizophora mucronata_Transcriptome.</title>
        <authorList>
            <person name="Meera S.P."/>
            <person name="Sreeshan A."/>
            <person name="Augustine A."/>
        </authorList>
    </citation>
    <scope>NUCLEOTIDE SEQUENCE</scope>
    <source>
        <tissue evidence="1">Leaf</tissue>
    </source>
</reference>
<dbReference type="EMBL" id="GGEC01066412">
    <property type="protein sequence ID" value="MBX46896.1"/>
    <property type="molecule type" value="Transcribed_RNA"/>
</dbReference>